<dbReference type="PROSITE" id="PS01224">
    <property type="entry name" value="ARGC"/>
    <property type="match status" value="1"/>
</dbReference>
<dbReference type="EC" id="1.2.1.38" evidence="6"/>
<evidence type="ECO:0000313" key="9">
    <source>
        <dbReference type="EMBL" id="MFC5507514.1"/>
    </source>
</evidence>
<evidence type="ECO:0000256" key="1">
    <source>
        <dbReference type="ARBA" id="ARBA00022490"/>
    </source>
</evidence>
<evidence type="ECO:0000256" key="2">
    <source>
        <dbReference type="ARBA" id="ARBA00022571"/>
    </source>
</evidence>
<dbReference type="InterPro" id="IPR023013">
    <property type="entry name" value="AGPR_AS"/>
</dbReference>
<comment type="function">
    <text evidence="6">Catalyzes the NADPH-dependent reduction of N-acetyl-5-glutamyl phosphate to yield N-acetyl-L-glutamate 5-semialdehyde.</text>
</comment>
<evidence type="ECO:0000256" key="5">
    <source>
        <dbReference type="ARBA" id="ARBA00023002"/>
    </source>
</evidence>
<dbReference type="Gene3D" id="3.30.360.10">
    <property type="entry name" value="Dihydrodipicolinate Reductase, domain 2"/>
    <property type="match status" value="1"/>
</dbReference>
<keyword evidence="2 6" id="KW-0055">Arginine biosynthesis</keyword>
<feature type="active site" evidence="6 7">
    <location>
        <position position="122"/>
    </location>
</feature>
<name>A0ABW0P6W0_9HYPH</name>
<organism evidence="9 10">
    <name type="scientific">Bosea massiliensis</name>
    <dbReference type="NCBI Taxonomy" id="151419"/>
    <lineage>
        <taxon>Bacteria</taxon>
        <taxon>Pseudomonadati</taxon>
        <taxon>Pseudomonadota</taxon>
        <taxon>Alphaproteobacteria</taxon>
        <taxon>Hyphomicrobiales</taxon>
        <taxon>Boseaceae</taxon>
        <taxon>Bosea</taxon>
    </lineage>
</organism>
<dbReference type="InterPro" id="IPR036291">
    <property type="entry name" value="NAD(P)-bd_dom_sf"/>
</dbReference>
<evidence type="ECO:0000256" key="4">
    <source>
        <dbReference type="ARBA" id="ARBA00022857"/>
    </source>
</evidence>
<evidence type="ECO:0000256" key="6">
    <source>
        <dbReference type="HAMAP-Rule" id="MF_01110"/>
    </source>
</evidence>
<evidence type="ECO:0000259" key="8">
    <source>
        <dbReference type="SMART" id="SM00859"/>
    </source>
</evidence>
<dbReference type="PANTHER" id="PTHR32338">
    <property type="entry name" value="N-ACETYL-GAMMA-GLUTAMYL-PHOSPHATE REDUCTASE, CHLOROPLASTIC-RELATED-RELATED"/>
    <property type="match status" value="1"/>
</dbReference>
<dbReference type="EMBL" id="JBHSLU010000063">
    <property type="protein sequence ID" value="MFC5507514.1"/>
    <property type="molecule type" value="Genomic_DNA"/>
</dbReference>
<keyword evidence="5 6" id="KW-0560">Oxidoreductase</keyword>
<feature type="domain" description="Semialdehyde dehydrogenase NAD-binding" evidence="8">
    <location>
        <begin position="7"/>
        <end position="111"/>
    </location>
</feature>
<keyword evidence="1 6" id="KW-0963">Cytoplasm</keyword>
<comment type="catalytic activity">
    <reaction evidence="6">
        <text>N-acetyl-L-glutamate 5-semialdehyde + phosphate + NADP(+) = N-acetyl-L-glutamyl 5-phosphate + NADPH + H(+)</text>
        <dbReference type="Rhea" id="RHEA:21588"/>
        <dbReference type="ChEBI" id="CHEBI:15378"/>
        <dbReference type="ChEBI" id="CHEBI:29123"/>
        <dbReference type="ChEBI" id="CHEBI:43474"/>
        <dbReference type="ChEBI" id="CHEBI:57783"/>
        <dbReference type="ChEBI" id="CHEBI:57936"/>
        <dbReference type="ChEBI" id="CHEBI:58349"/>
        <dbReference type="EC" id="1.2.1.38"/>
    </reaction>
</comment>
<dbReference type="HAMAP" id="MF_01110">
    <property type="entry name" value="ArgC_type2"/>
    <property type="match status" value="1"/>
</dbReference>
<accession>A0ABW0P6W0</accession>
<dbReference type="Gene3D" id="3.40.50.720">
    <property type="entry name" value="NAD(P)-binding Rossmann-like Domain"/>
    <property type="match status" value="1"/>
</dbReference>
<dbReference type="PANTHER" id="PTHR32338:SF10">
    <property type="entry name" value="N-ACETYL-GAMMA-GLUTAMYL-PHOSPHATE REDUCTASE, CHLOROPLASTIC-RELATED"/>
    <property type="match status" value="1"/>
</dbReference>
<evidence type="ECO:0000256" key="3">
    <source>
        <dbReference type="ARBA" id="ARBA00022605"/>
    </source>
</evidence>
<dbReference type="InterPro" id="IPR058924">
    <property type="entry name" value="AGPR_dimerisation_dom"/>
</dbReference>
<gene>
    <name evidence="6 9" type="primary">argC</name>
    <name evidence="9" type="ORF">ACFPN9_19925</name>
</gene>
<dbReference type="Pfam" id="PF01118">
    <property type="entry name" value="Semialdhyde_dh"/>
    <property type="match status" value="1"/>
</dbReference>
<proteinExistence type="inferred from homology"/>
<dbReference type="CDD" id="cd23935">
    <property type="entry name" value="AGPR_2_C"/>
    <property type="match status" value="1"/>
</dbReference>
<evidence type="ECO:0000256" key="7">
    <source>
        <dbReference type="PROSITE-ProRule" id="PRU10010"/>
    </source>
</evidence>
<evidence type="ECO:0000313" key="10">
    <source>
        <dbReference type="Proteomes" id="UP001596060"/>
    </source>
</evidence>
<comment type="subcellular location">
    <subcellularLocation>
        <location evidence="6">Cytoplasm</location>
    </subcellularLocation>
</comment>
<keyword evidence="10" id="KW-1185">Reference proteome</keyword>
<dbReference type="InterPro" id="IPR000534">
    <property type="entry name" value="Semialdehyde_DH_NAD-bd"/>
</dbReference>
<dbReference type="Pfam" id="PF22698">
    <property type="entry name" value="Semialdhyde_dhC_1"/>
    <property type="match status" value="1"/>
</dbReference>
<dbReference type="InterPro" id="IPR050085">
    <property type="entry name" value="AGPR"/>
</dbReference>
<keyword evidence="3 6" id="KW-0028">Amino-acid biosynthesis</keyword>
<reference evidence="10" key="1">
    <citation type="journal article" date="2019" name="Int. J. Syst. Evol. Microbiol.">
        <title>The Global Catalogue of Microorganisms (GCM) 10K type strain sequencing project: providing services to taxonomists for standard genome sequencing and annotation.</title>
        <authorList>
            <consortium name="The Broad Institute Genomics Platform"/>
            <consortium name="The Broad Institute Genome Sequencing Center for Infectious Disease"/>
            <person name="Wu L."/>
            <person name="Ma J."/>
        </authorList>
    </citation>
    <scope>NUCLEOTIDE SEQUENCE [LARGE SCALE GENOMIC DNA]</scope>
    <source>
        <strain evidence="10">CCUG 43117</strain>
    </source>
</reference>
<dbReference type="Proteomes" id="UP001596060">
    <property type="component" value="Unassembled WGS sequence"/>
</dbReference>
<protein>
    <recommendedName>
        <fullName evidence="6">N-acetyl-gamma-glutamyl-phosphate reductase</fullName>
        <shortName evidence="6">AGPR</shortName>
        <ecNumber evidence="6">1.2.1.38</ecNumber>
    </recommendedName>
    <alternativeName>
        <fullName evidence="6">N-acetyl-glutamate semialdehyde dehydrogenase</fullName>
        <shortName evidence="6">NAGSA dehydrogenase</shortName>
    </alternativeName>
</protein>
<comment type="similarity">
    <text evidence="6">Belongs to the NAGSA dehydrogenase family. Type 2 subfamily.</text>
</comment>
<dbReference type="InterPro" id="IPR010136">
    <property type="entry name" value="AGPR_type-2"/>
</dbReference>
<dbReference type="GO" id="GO:0003942">
    <property type="term" value="F:N-acetyl-gamma-glutamyl-phosphate reductase activity"/>
    <property type="evidence" value="ECO:0007669"/>
    <property type="project" value="UniProtKB-EC"/>
</dbReference>
<dbReference type="SUPFAM" id="SSF51735">
    <property type="entry name" value="NAD(P)-binding Rossmann-fold domains"/>
    <property type="match status" value="1"/>
</dbReference>
<keyword evidence="4 6" id="KW-0521">NADP</keyword>
<sequence>MSQNPKSIFIDGEAGTTGLGIRDRLAGMPGVVVRSIDPEKRKDPVARQEMMAQVDLVVLCLPDDAAKESVALADALGAKSPKIVDASTAYRVAPDWVYGFAELEHGHAATIAKATRVSNPGCYPTGGIALLRPLIDAGFIPQDYPVTINAVSGYSGGGKSMIEAYEAGTAPAFELYGLGLKHKHLPELQRYARLSRRPIFIPSVGNFRQGMLVSVPLHLDTLPGKPKAADLADALAEHYAGSTYVSVVPAAQTGGKLEPQALNDTNKLELRVFGDDDLRQAVLVARLDNLGKGASGAAVQNIRLMLGLAEK</sequence>
<dbReference type="RefSeq" id="WP_066734698.1">
    <property type="nucleotide sequence ID" value="NZ_JBHSLU010000063.1"/>
</dbReference>
<comment type="pathway">
    <text evidence="6">Amino-acid biosynthesis; L-arginine biosynthesis; N(2)-acetyl-L-ornithine from L-glutamate: step 3/4.</text>
</comment>
<dbReference type="SMART" id="SM00859">
    <property type="entry name" value="Semialdhyde_dh"/>
    <property type="match status" value="1"/>
</dbReference>
<comment type="caution">
    <text evidence="9">The sequence shown here is derived from an EMBL/GenBank/DDBJ whole genome shotgun (WGS) entry which is preliminary data.</text>
</comment>
<dbReference type="NCBIfam" id="TIGR01851">
    <property type="entry name" value="argC_other"/>
    <property type="match status" value="1"/>
</dbReference>
<dbReference type="SUPFAM" id="SSF55347">
    <property type="entry name" value="Glyceraldehyde-3-phosphate dehydrogenase-like, C-terminal domain"/>
    <property type="match status" value="1"/>
</dbReference>